<reference evidence="2 4" key="1">
    <citation type="journal article" date="2018" name="MBio">
        <title>Comparative Genomics Reveals the Core Gene Toolbox for the Fungus-Insect Symbiosis.</title>
        <authorList>
            <person name="Wang Y."/>
            <person name="Stata M."/>
            <person name="Wang W."/>
            <person name="Stajich J.E."/>
            <person name="White M.M."/>
            <person name="Moncalvo J.M."/>
        </authorList>
    </citation>
    <scope>NUCLEOTIDE SEQUENCE [LARGE SCALE GENOMIC DNA]</scope>
    <source>
        <strain evidence="2 4">SC-DP-2</strain>
    </source>
</reference>
<accession>A0A2T9Y257</accession>
<dbReference type="AlphaFoldDB" id="A0A2T9Y257"/>
<evidence type="ECO:0000313" key="2">
    <source>
        <dbReference type="EMBL" id="PVU86393.1"/>
    </source>
</evidence>
<evidence type="ECO:0000313" key="4">
    <source>
        <dbReference type="Proteomes" id="UP000245609"/>
    </source>
</evidence>
<comment type="caution">
    <text evidence="2">The sequence shown here is derived from an EMBL/GenBank/DDBJ whole genome shotgun (WGS) entry which is preliminary data.</text>
</comment>
<proteinExistence type="predicted"/>
<feature type="compositionally biased region" description="Low complexity" evidence="1">
    <location>
        <begin position="193"/>
        <end position="204"/>
    </location>
</feature>
<evidence type="ECO:0000313" key="3">
    <source>
        <dbReference type="EMBL" id="PVV00938.1"/>
    </source>
</evidence>
<sequence>MTSQTYSVLNPSLSFVDTITFPSKKHFNQSFLDNLPQQSQFQTSYPTIKKDNISTADPPPYPTLNNFNPSFLPSCQSEADTFGQSYYDWISSNGFSTVFDSSLDVPFSDDTFPNPLPILNPHSPKIASNRSVSNSPSSPLQSPESLSSKLPKLVSCPPGFETPKLHPASSPITLSSSSSINELALSDFDKFNDNNSSSNHTNNPHPHPHSFHNPGHPNDHNYKKIIPPTPTSPKNNKRSSAVVREKVALNKLLNLIDSMKNLPLQQTAQKY</sequence>
<dbReference type="EMBL" id="MBFS01003490">
    <property type="protein sequence ID" value="PVU86393.1"/>
    <property type="molecule type" value="Genomic_DNA"/>
</dbReference>
<evidence type="ECO:0000256" key="1">
    <source>
        <dbReference type="SAM" id="MobiDB-lite"/>
    </source>
</evidence>
<protein>
    <submittedName>
        <fullName evidence="2">Uncharacterized protein</fullName>
    </submittedName>
</protein>
<feature type="compositionally biased region" description="Low complexity" evidence="1">
    <location>
        <begin position="128"/>
        <end position="153"/>
    </location>
</feature>
<feature type="region of interest" description="Disordered" evidence="1">
    <location>
        <begin position="116"/>
        <end position="153"/>
    </location>
</feature>
<dbReference type="Proteomes" id="UP000245609">
    <property type="component" value="Unassembled WGS sequence"/>
</dbReference>
<name>A0A2T9Y257_9FUNG</name>
<dbReference type="EMBL" id="MBFS01001497">
    <property type="protein sequence ID" value="PVV00938.1"/>
    <property type="molecule type" value="Genomic_DNA"/>
</dbReference>
<feature type="region of interest" description="Disordered" evidence="1">
    <location>
        <begin position="190"/>
        <end position="241"/>
    </location>
</feature>
<keyword evidence="4" id="KW-1185">Reference proteome</keyword>
<organism evidence="2 4">
    <name type="scientific">Smittium megazygosporum</name>
    <dbReference type="NCBI Taxonomy" id="133381"/>
    <lineage>
        <taxon>Eukaryota</taxon>
        <taxon>Fungi</taxon>
        <taxon>Fungi incertae sedis</taxon>
        <taxon>Zoopagomycota</taxon>
        <taxon>Kickxellomycotina</taxon>
        <taxon>Harpellomycetes</taxon>
        <taxon>Harpellales</taxon>
        <taxon>Legeriomycetaceae</taxon>
        <taxon>Smittium</taxon>
    </lineage>
</organism>
<gene>
    <name evidence="3" type="ORF">BB560_004661</name>
    <name evidence="2" type="ORF">BB560_006739</name>
</gene>